<dbReference type="EMBL" id="CAKXAJ010021008">
    <property type="protein sequence ID" value="CAH2225824.1"/>
    <property type="molecule type" value="Genomic_DNA"/>
</dbReference>
<sequence length="62" mass="6774">MEAKSIATQLLKSVESMVDPKAPVEQQLAQLKAQMAALAELPNLINQKLESVNKQISQISVK</sequence>
<dbReference type="Proteomes" id="UP000838756">
    <property type="component" value="Unassembled WGS sequence"/>
</dbReference>
<keyword evidence="2" id="KW-1185">Reference proteome</keyword>
<organism evidence="1 2">
    <name type="scientific">Pararge aegeria aegeria</name>
    <dbReference type="NCBI Taxonomy" id="348720"/>
    <lineage>
        <taxon>Eukaryota</taxon>
        <taxon>Metazoa</taxon>
        <taxon>Ecdysozoa</taxon>
        <taxon>Arthropoda</taxon>
        <taxon>Hexapoda</taxon>
        <taxon>Insecta</taxon>
        <taxon>Pterygota</taxon>
        <taxon>Neoptera</taxon>
        <taxon>Endopterygota</taxon>
        <taxon>Lepidoptera</taxon>
        <taxon>Glossata</taxon>
        <taxon>Ditrysia</taxon>
        <taxon>Papilionoidea</taxon>
        <taxon>Nymphalidae</taxon>
        <taxon>Satyrinae</taxon>
        <taxon>Satyrini</taxon>
        <taxon>Parargina</taxon>
        <taxon>Pararge</taxon>
    </lineage>
</organism>
<accession>A0A8S4QVP1</accession>
<feature type="non-terminal residue" evidence="1">
    <location>
        <position position="1"/>
    </location>
</feature>
<name>A0A8S4QVP1_9NEOP</name>
<protein>
    <submittedName>
        <fullName evidence="1">Jg2223 protein</fullName>
    </submittedName>
</protein>
<reference evidence="1" key="1">
    <citation type="submission" date="2022-03" db="EMBL/GenBank/DDBJ databases">
        <authorList>
            <person name="Lindestad O."/>
        </authorList>
    </citation>
    <scope>NUCLEOTIDE SEQUENCE</scope>
</reference>
<evidence type="ECO:0000313" key="1">
    <source>
        <dbReference type="EMBL" id="CAH2225824.1"/>
    </source>
</evidence>
<proteinExistence type="predicted"/>
<evidence type="ECO:0000313" key="2">
    <source>
        <dbReference type="Proteomes" id="UP000838756"/>
    </source>
</evidence>
<dbReference type="AlphaFoldDB" id="A0A8S4QVP1"/>
<gene>
    <name evidence="1" type="primary">jg2223</name>
    <name evidence="1" type="ORF">PAEG_LOCUS7003</name>
</gene>
<comment type="caution">
    <text evidence="1">The sequence shown here is derived from an EMBL/GenBank/DDBJ whole genome shotgun (WGS) entry which is preliminary data.</text>
</comment>